<protein>
    <submittedName>
        <fullName evidence="7">Cytochrome c</fullName>
    </submittedName>
</protein>
<keyword evidence="3 4" id="KW-0408">Iron</keyword>
<evidence type="ECO:0000256" key="1">
    <source>
        <dbReference type="ARBA" id="ARBA00022617"/>
    </source>
</evidence>
<evidence type="ECO:0000256" key="5">
    <source>
        <dbReference type="SAM" id="MobiDB-lite"/>
    </source>
</evidence>
<evidence type="ECO:0000256" key="3">
    <source>
        <dbReference type="ARBA" id="ARBA00023004"/>
    </source>
</evidence>
<dbReference type="GO" id="GO:0046872">
    <property type="term" value="F:metal ion binding"/>
    <property type="evidence" value="ECO:0007669"/>
    <property type="project" value="UniProtKB-KW"/>
</dbReference>
<dbReference type="Pfam" id="PF13442">
    <property type="entry name" value="Cytochrome_CBB3"/>
    <property type="match status" value="1"/>
</dbReference>
<dbReference type="EMBL" id="QTSU01000001">
    <property type="protein sequence ID" value="RDZ28500.1"/>
    <property type="molecule type" value="Genomic_DNA"/>
</dbReference>
<keyword evidence="1 4" id="KW-0349">Heme</keyword>
<dbReference type="AlphaFoldDB" id="A0A371K3R3"/>
<gene>
    <name evidence="7" type="ORF">DX914_05050</name>
</gene>
<evidence type="ECO:0000313" key="7">
    <source>
        <dbReference type="EMBL" id="RDZ28500.1"/>
    </source>
</evidence>
<feature type="compositionally biased region" description="Basic and acidic residues" evidence="5">
    <location>
        <begin position="186"/>
        <end position="199"/>
    </location>
</feature>
<feature type="region of interest" description="Disordered" evidence="5">
    <location>
        <begin position="169"/>
        <end position="251"/>
    </location>
</feature>
<sequence>MSKRTYLLIGGLGLAAVAAAGAYVWSGAYDVGADSPHTRPVYAMLETVRDRSIDARASELQVPADLDDPARIRQGAGNYDAMCAGCHLAPGVESSELSRGLYPAPPNLSRTPVEAARAFWAIKHGIKASGMPAWGHSMGDDYIWNMAALLQQLPKLDGAQYRQLVAESGGHAHGGGETPAAGGGHGRHEGKEMEAHEHSALMPSAEQEKAPSPAVHRHADGKQHEHEPKTEAKPKRAPPAEPAHGEHEHAH</sequence>
<dbReference type="RefSeq" id="WP_115857939.1">
    <property type="nucleotide sequence ID" value="NZ_QTSU01000001.1"/>
</dbReference>
<dbReference type="PROSITE" id="PS51007">
    <property type="entry name" value="CYTC"/>
    <property type="match status" value="1"/>
</dbReference>
<keyword evidence="2 4" id="KW-0479">Metal-binding</keyword>
<evidence type="ECO:0000313" key="8">
    <source>
        <dbReference type="Proteomes" id="UP000264492"/>
    </source>
</evidence>
<keyword evidence="8" id="KW-1185">Reference proteome</keyword>
<feature type="compositionally biased region" description="Gly residues" evidence="5">
    <location>
        <begin position="171"/>
        <end position="184"/>
    </location>
</feature>
<reference evidence="7 8" key="1">
    <citation type="submission" date="2018-08" db="EMBL/GenBank/DDBJ databases">
        <title>Lysobacter sp. zong2l5, whole genome shotgun sequence.</title>
        <authorList>
            <person name="Zhang X."/>
            <person name="Feng G."/>
            <person name="Zhu H."/>
        </authorList>
    </citation>
    <scope>NUCLEOTIDE SEQUENCE [LARGE SCALE GENOMIC DNA]</scope>
    <source>
        <strain evidence="8">zong2l5</strain>
    </source>
</reference>
<dbReference type="OrthoDB" id="9765171at2"/>
<dbReference type="GO" id="GO:0020037">
    <property type="term" value="F:heme binding"/>
    <property type="evidence" value="ECO:0007669"/>
    <property type="project" value="InterPro"/>
</dbReference>
<organism evidence="7 8">
    <name type="scientific">Lysobacter silvisoli</name>
    <dbReference type="NCBI Taxonomy" id="2293254"/>
    <lineage>
        <taxon>Bacteria</taxon>
        <taxon>Pseudomonadati</taxon>
        <taxon>Pseudomonadota</taxon>
        <taxon>Gammaproteobacteria</taxon>
        <taxon>Lysobacterales</taxon>
        <taxon>Lysobacteraceae</taxon>
        <taxon>Lysobacter</taxon>
    </lineage>
</organism>
<evidence type="ECO:0000259" key="6">
    <source>
        <dbReference type="PROSITE" id="PS51007"/>
    </source>
</evidence>
<feature type="compositionally biased region" description="Basic and acidic residues" evidence="5">
    <location>
        <begin position="217"/>
        <end position="234"/>
    </location>
</feature>
<dbReference type="InterPro" id="IPR009056">
    <property type="entry name" value="Cyt_c-like_dom"/>
</dbReference>
<proteinExistence type="predicted"/>
<evidence type="ECO:0000256" key="2">
    <source>
        <dbReference type="ARBA" id="ARBA00022723"/>
    </source>
</evidence>
<feature type="domain" description="Cytochrome c" evidence="6">
    <location>
        <begin position="70"/>
        <end position="154"/>
    </location>
</feature>
<comment type="caution">
    <text evidence="7">The sequence shown here is derived from an EMBL/GenBank/DDBJ whole genome shotgun (WGS) entry which is preliminary data.</text>
</comment>
<dbReference type="Gene3D" id="1.10.760.10">
    <property type="entry name" value="Cytochrome c-like domain"/>
    <property type="match status" value="1"/>
</dbReference>
<name>A0A371K3R3_9GAMM</name>
<dbReference type="SUPFAM" id="SSF46626">
    <property type="entry name" value="Cytochrome c"/>
    <property type="match status" value="1"/>
</dbReference>
<dbReference type="InterPro" id="IPR036909">
    <property type="entry name" value="Cyt_c-like_dom_sf"/>
</dbReference>
<accession>A0A371K3R3</accession>
<evidence type="ECO:0000256" key="4">
    <source>
        <dbReference type="PROSITE-ProRule" id="PRU00433"/>
    </source>
</evidence>
<dbReference type="GO" id="GO:0009055">
    <property type="term" value="F:electron transfer activity"/>
    <property type="evidence" value="ECO:0007669"/>
    <property type="project" value="InterPro"/>
</dbReference>
<dbReference type="Proteomes" id="UP000264492">
    <property type="component" value="Unassembled WGS sequence"/>
</dbReference>